<reference evidence="1" key="1">
    <citation type="submission" date="2014-09" db="EMBL/GenBank/DDBJ databases">
        <authorList>
            <person name="Magalhaes I.L.F."/>
            <person name="Oliveira U."/>
            <person name="Santos F.R."/>
            <person name="Vidigal T.H.D.A."/>
            <person name="Brescovit A.D."/>
            <person name="Santos A.J."/>
        </authorList>
    </citation>
    <scope>NUCLEOTIDE SEQUENCE</scope>
    <source>
        <tissue evidence="1">Shoot tissue taken approximately 20 cm above the soil surface</tissue>
    </source>
</reference>
<dbReference type="EMBL" id="GBRH01241930">
    <property type="protein sequence ID" value="JAD55965.1"/>
    <property type="molecule type" value="Transcribed_RNA"/>
</dbReference>
<accession>A0A0A9B457</accession>
<evidence type="ECO:0000313" key="1">
    <source>
        <dbReference type="EMBL" id="JAD55965.1"/>
    </source>
</evidence>
<reference evidence="1" key="2">
    <citation type="journal article" date="2015" name="Data Brief">
        <title>Shoot transcriptome of the giant reed, Arundo donax.</title>
        <authorList>
            <person name="Barrero R.A."/>
            <person name="Guerrero F.D."/>
            <person name="Moolhuijzen P."/>
            <person name="Goolsby J.A."/>
            <person name="Tidwell J."/>
            <person name="Bellgard S.E."/>
            <person name="Bellgard M.I."/>
        </authorList>
    </citation>
    <scope>NUCLEOTIDE SEQUENCE</scope>
    <source>
        <tissue evidence="1">Shoot tissue taken approximately 20 cm above the soil surface</tissue>
    </source>
</reference>
<sequence length="43" mass="4693">MLSNYLWPAGALQQLVPVAGQPHLPTLHFSAHDNMNTSHNVNA</sequence>
<protein>
    <submittedName>
        <fullName evidence="1">Uncharacterized protein</fullName>
    </submittedName>
</protein>
<organism evidence="1">
    <name type="scientific">Arundo donax</name>
    <name type="common">Giant reed</name>
    <name type="synonym">Donax arundinaceus</name>
    <dbReference type="NCBI Taxonomy" id="35708"/>
    <lineage>
        <taxon>Eukaryota</taxon>
        <taxon>Viridiplantae</taxon>
        <taxon>Streptophyta</taxon>
        <taxon>Embryophyta</taxon>
        <taxon>Tracheophyta</taxon>
        <taxon>Spermatophyta</taxon>
        <taxon>Magnoliopsida</taxon>
        <taxon>Liliopsida</taxon>
        <taxon>Poales</taxon>
        <taxon>Poaceae</taxon>
        <taxon>PACMAD clade</taxon>
        <taxon>Arundinoideae</taxon>
        <taxon>Arundineae</taxon>
        <taxon>Arundo</taxon>
    </lineage>
</organism>
<proteinExistence type="predicted"/>
<dbReference type="AlphaFoldDB" id="A0A0A9B457"/>
<name>A0A0A9B457_ARUDO</name>